<sequence length="635" mass="70885">MAFENEEMAMNILKNNGHGIRRWIHKVRRWSSWYNPSGRLTWVNIIGVPISCWAESVFKRIAGVHGIIVETENCRLNGNQNVIVGRVHIHTIAKDLINESLNLQFRGKTFKVKVIEEIRDITSVDTEEEDKYQEQHEPDKSDDRKDMDISDMEGSDSGDDSDGEANSSNEEEGECNDDGNGGGARQADGDGRKFEDDEESRVSKGTRVNDTFEDEDGGLKKSAVVGEVKSFRGHMCDMGKENAAAVGEVKSVRGHMCDMGKENDNSKVGPNSMHDMVSNYENGKYGNTYDKLDNVDLLKGDNNYGLGGEKIGPCNEVDINGKRTGPNDEIKSTQNNGLENDLSKQLEANANQMEEQCVDSNNEKYGTKVDNGNKGSDEWNISSTKKKLTLGTSNQEKKRKAIIMDGLDDLSNENEFSVGAAKGEGGLRDDNPGSSRVNKECHKEGEDNTGVFMFRGSGRAKSDNKSCNISMEQVKEIGELIGVSWVRAEEEKVNNGMNSKIISLNIRSIGDDGKKGWVSSIIREERPEIIGLQETKSGILDNRWVVELWGEAMGDERFVAVKGEWKGKMGEVFLVCIYGPHVGTQKTSLWNRLSGLMNRLGRAWCIFGDLNVIRRSDDRELKEDKQWEAKLRPFR</sequence>
<dbReference type="GO" id="GO:0006284">
    <property type="term" value="P:base-excision repair"/>
    <property type="evidence" value="ECO:0007669"/>
    <property type="project" value="TreeGrafter"/>
</dbReference>
<feature type="compositionally biased region" description="Basic and acidic residues" evidence="6">
    <location>
        <begin position="425"/>
        <end position="443"/>
    </location>
</feature>
<accession>A0A2U1LR40</accession>
<name>A0A2U1LR40_ARTAN</name>
<dbReference type="Proteomes" id="UP000245207">
    <property type="component" value="Unassembled WGS sequence"/>
</dbReference>
<dbReference type="GO" id="GO:0003906">
    <property type="term" value="F:DNA-(apurinic or apyrimidinic site) endonuclease activity"/>
    <property type="evidence" value="ECO:0007669"/>
    <property type="project" value="TreeGrafter"/>
</dbReference>
<keyword evidence="4" id="KW-0460">Magnesium</keyword>
<feature type="compositionally biased region" description="Acidic residues" evidence="6">
    <location>
        <begin position="149"/>
        <end position="177"/>
    </location>
</feature>
<evidence type="ECO:0000256" key="6">
    <source>
        <dbReference type="SAM" id="MobiDB-lite"/>
    </source>
</evidence>
<comment type="cofactor">
    <cofactor evidence="1">
        <name>Mg(2+)</name>
        <dbReference type="ChEBI" id="CHEBI:18420"/>
    </cofactor>
</comment>
<evidence type="ECO:0000256" key="1">
    <source>
        <dbReference type="ARBA" id="ARBA00001946"/>
    </source>
</evidence>
<feature type="region of interest" description="Disordered" evidence="6">
    <location>
        <begin position="125"/>
        <end position="216"/>
    </location>
</feature>
<proteinExistence type="predicted"/>
<dbReference type="EMBL" id="PKPP01008153">
    <property type="protein sequence ID" value="PWA51457.1"/>
    <property type="molecule type" value="Genomic_DNA"/>
</dbReference>
<keyword evidence="2" id="KW-0479">Metal-binding</keyword>
<dbReference type="STRING" id="35608.A0A2U1LR40"/>
<dbReference type="AlphaFoldDB" id="A0A2U1LR40"/>
<keyword evidence="5" id="KW-0175">Coiled coil</keyword>
<gene>
    <name evidence="7" type="ORF">CTI12_AA417390</name>
</gene>
<keyword evidence="3" id="KW-0378">Hydrolase</keyword>
<dbReference type="PANTHER" id="PTHR22748">
    <property type="entry name" value="AP ENDONUCLEASE"/>
    <property type="match status" value="1"/>
</dbReference>
<evidence type="ECO:0000256" key="4">
    <source>
        <dbReference type="ARBA" id="ARBA00022842"/>
    </source>
</evidence>
<dbReference type="InterPro" id="IPR004808">
    <property type="entry name" value="AP_endonuc_1"/>
</dbReference>
<dbReference type="GO" id="GO:0008081">
    <property type="term" value="F:phosphoric diester hydrolase activity"/>
    <property type="evidence" value="ECO:0007669"/>
    <property type="project" value="TreeGrafter"/>
</dbReference>
<dbReference type="InterPro" id="IPR036691">
    <property type="entry name" value="Endo/exonu/phosph_ase_sf"/>
</dbReference>
<evidence type="ECO:0000256" key="5">
    <source>
        <dbReference type="SAM" id="Coils"/>
    </source>
</evidence>
<protein>
    <submittedName>
        <fullName evidence="7">Uncharacterized protein</fullName>
    </submittedName>
</protein>
<dbReference type="Gene3D" id="3.60.10.10">
    <property type="entry name" value="Endonuclease/exonuclease/phosphatase"/>
    <property type="match status" value="1"/>
</dbReference>
<reference evidence="7 8" key="1">
    <citation type="journal article" date="2018" name="Mol. Plant">
        <title>The genome of Artemisia annua provides insight into the evolution of Asteraceae family and artemisinin biosynthesis.</title>
        <authorList>
            <person name="Shen Q."/>
            <person name="Zhang L."/>
            <person name="Liao Z."/>
            <person name="Wang S."/>
            <person name="Yan T."/>
            <person name="Shi P."/>
            <person name="Liu M."/>
            <person name="Fu X."/>
            <person name="Pan Q."/>
            <person name="Wang Y."/>
            <person name="Lv Z."/>
            <person name="Lu X."/>
            <person name="Zhang F."/>
            <person name="Jiang W."/>
            <person name="Ma Y."/>
            <person name="Chen M."/>
            <person name="Hao X."/>
            <person name="Li L."/>
            <person name="Tang Y."/>
            <person name="Lv G."/>
            <person name="Zhou Y."/>
            <person name="Sun X."/>
            <person name="Brodelius P.E."/>
            <person name="Rose J.K.C."/>
            <person name="Tang K."/>
        </authorList>
    </citation>
    <scope>NUCLEOTIDE SEQUENCE [LARGE SCALE GENOMIC DNA]</scope>
    <source>
        <strain evidence="8">cv. Huhao1</strain>
        <tissue evidence="7">Leaf</tissue>
    </source>
</reference>
<dbReference type="GO" id="GO:0005634">
    <property type="term" value="C:nucleus"/>
    <property type="evidence" value="ECO:0007669"/>
    <property type="project" value="TreeGrafter"/>
</dbReference>
<evidence type="ECO:0000256" key="3">
    <source>
        <dbReference type="ARBA" id="ARBA00022801"/>
    </source>
</evidence>
<evidence type="ECO:0000313" key="8">
    <source>
        <dbReference type="Proteomes" id="UP000245207"/>
    </source>
</evidence>
<feature type="coiled-coil region" evidence="5">
    <location>
        <begin position="335"/>
        <end position="363"/>
    </location>
</feature>
<dbReference type="PANTHER" id="PTHR22748:SF4">
    <property type="entry name" value="DNA-(APURINIC OR APYRIMIDINIC SITE) ENDONUCLEASE 2"/>
    <property type="match status" value="1"/>
</dbReference>
<evidence type="ECO:0000313" key="7">
    <source>
        <dbReference type="EMBL" id="PWA51457.1"/>
    </source>
</evidence>
<organism evidence="7 8">
    <name type="scientific">Artemisia annua</name>
    <name type="common">Sweet wormwood</name>
    <dbReference type="NCBI Taxonomy" id="35608"/>
    <lineage>
        <taxon>Eukaryota</taxon>
        <taxon>Viridiplantae</taxon>
        <taxon>Streptophyta</taxon>
        <taxon>Embryophyta</taxon>
        <taxon>Tracheophyta</taxon>
        <taxon>Spermatophyta</taxon>
        <taxon>Magnoliopsida</taxon>
        <taxon>eudicotyledons</taxon>
        <taxon>Gunneridae</taxon>
        <taxon>Pentapetalae</taxon>
        <taxon>asterids</taxon>
        <taxon>campanulids</taxon>
        <taxon>Asterales</taxon>
        <taxon>Asteraceae</taxon>
        <taxon>Asteroideae</taxon>
        <taxon>Anthemideae</taxon>
        <taxon>Artemisiinae</taxon>
        <taxon>Artemisia</taxon>
    </lineage>
</organism>
<keyword evidence="8" id="KW-1185">Reference proteome</keyword>
<dbReference type="SUPFAM" id="SSF56219">
    <property type="entry name" value="DNase I-like"/>
    <property type="match status" value="1"/>
</dbReference>
<dbReference type="GO" id="GO:0046872">
    <property type="term" value="F:metal ion binding"/>
    <property type="evidence" value="ECO:0007669"/>
    <property type="project" value="UniProtKB-KW"/>
</dbReference>
<evidence type="ECO:0000256" key="2">
    <source>
        <dbReference type="ARBA" id="ARBA00022723"/>
    </source>
</evidence>
<dbReference type="OrthoDB" id="949793at2759"/>
<comment type="caution">
    <text evidence="7">The sequence shown here is derived from an EMBL/GenBank/DDBJ whole genome shotgun (WGS) entry which is preliminary data.</text>
</comment>
<feature type="compositionally biased region" description="Basic and acidic residues" evidence="6">
    <location>
        <begin position="132"/>
        <end position="148"/>
    </location>
</feature>
<feature type="region of interest" description="Disordered" evidence="6">
    <location>
        <begin position="420"/>
        <end position="443"/>
    </location>
</feature>
<dbReference type="GO" id="GO:0008311">
    <property type="term" value="F:double-stranded DNA 3'-5' DNA exonuclease activity"/>
    <property type="evidence" value="ECO:0007669"/>
    <property type="project" value="TreeGrafter"/>
</dbReference>